<evidence type="ECO:0000313" key="2">
    <source>
        <dbReference type="Proteomes" id="UP000237105"/>
    </source>
</evidence>
<proteinExistence type="predicted"/>
<dbReference type="Proteomes" id="UP000237105">
    <property type="component" value="Unassembled WGS sequence"/>
</dbReference>
<reference evidence="2" key="1">
    <citation type="submission" date="2016-06" db="EMBL/GenBank/DDBJ databases">
        <title>Parallel loss of symbiosis genes in relatives of nitrogen-fixing non-legume Parasponia.</title>
        <authorList>
            <person name="Van Velzen R."/>
            <person name="Holmer R."/>
            <person name="Bu F."/>
            <person name="Rutten L."/>
            <person name="Van Zeijl A."/>
            <person name="Liu W."/>
            <person name="Santuari L."/>
            <person name="Cao Q."/>
            <person name="Sharma T."/>
            <person name="Shen D."/>
            <person name="Roswanjaya Y."/>
            <person name="Wardhani T."/>
            <person name="Kalhor M.S."/>
            <person name="Jansen J."/>
            <person name="Van den Hoogen J."/>
            <person name="Gungor B."/>
            <person name="Hartog M."/>
            <person name="Hontelez J."/>
            <person name="Verver J."/>
            <person name="Yang W.-C."/>
            <person name="Schijlen E."/>
            <person name="Repin R."/>
            <person name="Schilthuizen M."/>
            <person name="Schranz E."/>
            <person name="Heidstra R."/>
            <person name="Miyata K."/>
            <person name="Fedorova E."/>
            <person name="Kohlen W."/>
            <person name="Bisseling T."/>
            <person name="Smit S."/>
            <person name="Geurts R."/>
        </authorList>
    </citation>
    <scope>NUCLEOTIDE SEQUENCE [LARGE SCALE GENOMIC DNA]</scope>
    <source>
        <strain evidence="2">cv. WU1-14</strain>
    </source>
</reference>
<name>A0A2P5CLM5_PARAD</name>
<organism evidence="1 2">
    <name type="scientific">Parasponia andersonii</name>
    <name type="common">Sponia andersonii</name>
    <dbReference type="NCBI Taxonomy" id="3476"/>
    <lineage>
        <taxon>Eukaryota</taxon>
        <taxon>Viridiplantae</taxon>
        <taxon>Streptophyta</taxon>
        <taxon>Embryophyta</taxon>
        <taxon>Tracheophyta</taxon>
        <taxon>Spermatophyta</taxon>
        <taxon>Magnoliopsida</taxon>
        <taxon>eudicotyledons</taxon>
        <taxon>Gunneridae</taxon>
        <taxon>Pentapetalae</taxon>
        <taxon>rosids</taxon>
        <taxon>fabids</taxon>
        <taxon>Rosales</taxon>
        <taxon>Cannabaceae</taxon>
        <taxon>Parasponia</taxon>
    </lineage>
</organism>
<protein>
    <submittedName>
        <fullName evidence="1">Uncharacterized protein</fullName>
    </submittedName>
</protein>
<gene>
    <name evidence="1" type="ORF">PanWU01x14_141500</name>
</gene>
<keyword evidence="2" id="KW-1185">Reference proteome</keyword>
<evidence type="ECO:0000313" key="1">
    <source>
        <dbReference type="EMBL" id="PON61948.1"/>
    </source>
</evidence>
<dbReference type="OrthoDB" id="10336400at2759"/>
<comment type="caution">
    <text evidence="1">The sequence shown here is derived from an EMBL/GenBank/DDBJ whole genome shotgun (WGS) entry which is preliminary data.</text>
</comment>
<dbReference type="AlphaFoldDB" id="A0A2P5CLM5"/>
<accession>A0A2P5CLM5</accession>
<dbReference type="EMBL" id="JXTB01000117">
    <property type="protein sequence ID" value="PON61948.1"/>
    <property type="molecule type" value="Genomic_DNA"/>
</dbReference>
<sequence length="202" mass="23964">MALVDTLVMREEHHYGISKEKHKDHKAAPISSVREERYHGIPKEKYEDPKATLMSNIKEEYYYGRKKHDDHKAPRVDNHRKMLKYFKNEYDKLSPNRYVQHQPQFTHYYPQSHVGHKEPYYVVPNKGPHMEASTTQYHPGDQNYPQVGWQVRKKQGGAVDSNIDEAAKLLPGEVFTDFGRRYKFPVNFNDRKNEVPIEFVYD</sequence>